<dbReference type="RefSeq" id="WP_345456934.1">
    <property type="nucleotide sequence ID" value="NZ_BAABHF010000009.1"/>
</dbReference>
<evidence type="ECO:0000313" key="1">
    <source>
        <dbReference type="EMBL" id="GAA4483688.1"/>
    </source>
</evidence>
<protein>
    <submittedName>
        <fullName evidence="1">Uncharacterized protein</fullName>
    </submittedName>
</protein>
<gene>
    <name evidence="1" type="ORF">GCM10023191_005690</name>
</gene>
<accession>A0ABP8PBL4</accession>
<organism evidence="1 2">
    <name type="scientific">Actinoallomurus oryzae</name>
    <dbReference type="NCBI Taxonomy" id="502180"/>
    <lineage>
        <taxon>Bacteria</taxon>
        <taxon>Bacillati</taxon>
        <taxon>Actinomycetota</taxon>
        <taxon>Actinomycetes</taxon>
        <taxon>Streptosporangiales</taxon>
        <taxon>Thermomonosporaceae</taxon>
        <taxon>Actinoallomurus</taxon>
    </lineage>
</organism>
<reference evidence="2" key="1">
    <citation type="journal article" date="2019" name="Int. J. Syst. Evol. Microbiol.">
        <title>The Global Catalogue of Microorganisms (GCM) 10K type strain sequencing project: providing services to taxonomists for standard genome sequencing and annotation.</title>
        <authorList>
            <consortium name="The Broad Institute Genomics Platform"/>
            <consortium name="The Broad Institute Genome Sequencing Center for Infectious Disease"/>
            <person name="Wu L."/>
            <person name="Ma J."/>
        </authorList>
    </citation>
    <scope>NUCLEOTIDE SEQUENCE [LARGE SCALE GENOMIC DNA]</scope>
    <source>
        <strain evidence="2">JCM 17933</strain>
    </source>
</reference>
<keyword evidence="2" id="KW-1185">Reference proteome</keyword>
<comment type="caution">
    <text evidence="1">The sequence shown here is derived from an EMBL/GenBank/DDBJ whole genome shotgun (WGS) entry which is preliminary data.</text>
</comment>
<evidence type="ECO:0000313" key="2">
    <source>
        <dbReference type="Proteomes" id="UP001500503"/>
    </source>
</evidence>
<proteinExistence type="predicted"/>
<dbReference type="EMBL" id="BAABHF010000009">
    <property type="protein sequence ID" value="GAA4483688.1"/>
    <property type="molecule type" value="Genomic_DNA"/>
</dbReference>
<name>A0ABP8PBL4_9ACTN</name>
<dbReference type="Proteomes" id="UP001500503">
    <property type="component" value="Unassembled WGS sequence"/>
</dbReference>
<sequence length="98" mass="11111">MSIVHVTGTEVDFAHGLAAYVRWAREHNHGFPSPKWPTKERLAVALVTGNQDYLTEQGYRISSALDRVCVGMVSLYDDRIAWLNNIRDLVDRLIREAG</sequence>